<dbReference type="Proteomes" id="UP000247454">
    <property type="component" value="Unassembled WGS sequence"/>
</dbReference>
<evidence type="ECO:0000313" key="4">
    <source>
        <dbReference type="Proteomes" id="UP000247454"/>
    </source>
</evidence>
<sequence>MFHLAAKCLFPAAFNATPSVPTWLQNAYMSRMTQTIDDIIADFDMLDEWEDRYRYVIDLGRDLKPYPEDARDAAHKVQGCVSQVWLKTQIGQGADPAIAFLGDSDAHIVRGLVAIVLALYSGRRASEILAIDAQGILKTLGLDEHLTPQRSNGLRAMIARIRTEAQGAMAREGVR</sequence>
<keyword evidence="4" id="KW-1185">Reference proteome</keyword>
<reference evidence="3 4" key="1">
    <citation type="submission" date="2018-06" db="EMBL/GenBank/DDBJ databases">
        <title>Genomic Encyclopedia of Type Strains, Phase III (KMG-III): the genomes of soil and plant-associated and newly described type strains.</title>
        <authorList>
            <person name="Whitman W."/>
        </authorList>
    </citation>
    <scope>NUCLEOTIDE SEQUENCE [LARGE SCALE GENOMIC DNA]</scope>
    <source>
        <strain evidence="3 4">ORS 1419</strain>
    </source>
</reference>
<proteinExistence type="inferred from homology"/>
<dbReference type="InterPro" id="IPR003808">
    <property type="entry name" value="Fe-S_metab-assoc_dom"/>
</dbReference>
<dbReference type="SUPFAM" id="SSF82649">
    <property type="entry name" value="SufE/NifU"/>
    <property type="match status" value="1"/>
</dbReference>
<dbReference type="Pfam" id="PF02657">
    <property type="entry name" value="SufE"/>
    <property type="match status" value="1"/>
</dbReference>
<protein>
    <submittedName>
        <fullName evidence="3">Cysteine desulfuration protein SufE</fullName>
    </submittedName>
</protein>
<dbReference type="AlphaFoldDB" id="A0A318T619"/>
<accession>A0A318T619</accession>
<name>A0A318T619_9HYPH</name>
<dbReference type="Gene3D" id="3.90.1010.10">
    <property type="match status" value="1"/>
</dbReference>
<gene>
    <name evidence="3" type="ORF">C7477_10711</name>
</gene>
<organism evidence="3 4">
    <name type="scientific">Phyllobacterium leguminum</name>
    <dbReference type="NCBI Taxonomy" id="314237"/>
    <lineage>
        <taxon>Bacteria</taxon>
        <taxon>Pseudomonadati</taxon>
        <taxon>Pseudomonadota</taxon>
        <taxon>Alphaproteobacteria</taxon>
        <taxon>Hyphomicrobiales</taxon>
        <taxon>Phyllobacteriaceae</taxon>
        <taxon>Phyllobacterium</taxon>
    </lineage>
</organism>
<comment type="caution">
    <text evidence="3">The sequence shown here is derived from an EMBL/GenBank/DDBJ whole genome shotgun (WGS) entry which is preliminary data.</text>
</comment>
<evidence type="ECO:0000313" key="3">
    <source>
        <dbReference type="EMBL" id="PYE88369.1"/>
    </source>
</evidence>
<feature type="domain" description="Fe-S metabolism associated" evidence="2">
    <location>
        <begin position="41"/>
        <end position="163"/>
    </location>
</feature>
<dbReference type="PANTHER" id="PTHR43597:SF5">
    <property type="entry name" value="SUFE-LIKE PROTEIN 2, CHLOROPLASTIC"/>
    <property type="match status" value="1"/>
</dbReference>
<dbReference type="PANTHER" id="PTHR43597">
    <property type="entry name" value="SULFUR ACCEPTOR PROTEIN CSDE"/>
    <property type="match status" value="1"/>
</dbReference>
<comment type="similarity">
    <text evidence="1">Belongs to the SufE family.</text>
</comment>
<evidence type="ECO:0000259" key="2">
    <source>
        <dbReference type="Pfam" id="PF02657"/>
    </source>
</evidence>
<evidence type="ECO:0000256" key="1">
    <source>
        <dbReference type="ARBA" id="ARBA00010282"/>
    </source>
</evidence>
<dbReference type="EMBL" id="QJTF01000007">
    <property type="protein sequence ID" value="PYE88369.1"/>
    <property type="molecule type" value="Genomic_DNA"/>
</dbReference>